<reference evidence="3 4" key="1">
    <citation type="submission" date="2015-09" db="EMBL/GenBank/DDBJ databases">
        <title>Genome of Desulfovibrio dechloracetivorans BerOc1, a mercury methylating strain isolated from highly hydrocarbons and metals contaminated coastal sediments.</title>
        <authorList>
            <person name="Goni Urriza M."/>
            <person name="Gassie C."/>
            <person name="Bouchez O."/>
            <person name="Klopp C."/>
            <person name="Ranchou-Peyruse A."/>
            <person name="Remy G."/>
        </authorList>
    </citation>
    <scope>NUCLEOTIDE SEQUENCE [LARGE SCALE GENOMIC DNA]</scope>
    <source>
        <strain evidence="3 4">BerOc1</strain>
    </source>
</reference>
<name>A0A1J5MTV8_9BACT</name>
<comment type="caution">
    <text evidence="3">The sequence shown here is derived from an EMBL/GenBank/DDBJ whole genome shotgun (WGS) entry which is preliminary data.</text>
</comment>
<dbReference type="Pfam" id="PF09851">
    <property type="entry name" value="SHOCT"/>
    <property type="match status" value="1"/>
</dbReference>
<feature type="transmembrane region" description="Helical" evidence="1">
    <location>
        <begin position="33"/>
        <end position="54"/>
    </location>
</feature>
<keyword evidence="1" id="KW-0472">Membrane</keyword>
<accession>A0A1J5MTV8</accession>
<keyword evidence="1" id="KW-0812">Transmembrane</keyword>
<evidence type="ECO:0000313" key="3">
    <source>
        <dbReference type="EMBL" id="OIQ49300.1"/>
    </source>
</evidence>
<proteinExistence type="predicted"/>
<organism evidence="3 4">
    <name type="scientific">Pseudodesulfovibrio hydrargyri</name>
    <dbReference type="NCBI Taxonomy" id="2125990"/>
    <lineage>
        <taxon>Bacteria</taxon>
        <taxon>Pseudomonadati</taxon>
        <taxon>Thermodesulfobacteriota</taxon>
        <taxon>Desulfovibrionia</taxon>
        <taxon>Desulfovibrionales</taxon>
        <taxon>Desulfovibrionaceae</taxon>
    </lineage>
</organism>
<dbReference type="Proteomes" id="UP000181901">
    <property type="component" value="Unassembled WGS sequence"/>
</dbReference>
<dbReference type="AlphaFoldDB" id="A0A1J5MTV8"/>
<evidence type="ECO:0000313" key="4">
    <source>
        <dbReference type="Proteomes" id="UP000181901"/>
    </source>
</evidence>
<dbReference type="RefSeq" id="WP_071544836.1">
    <property type="nucleotide sequence ID" value="NZ_LKAQ01000004.1"/>
</dbReference>
<gene>
    <name evidence="3" type="ORF">BerOc1_01225</name>
</gene>
<sequence>MDDLTAYANWCTSPGFGHGAMFGGWSDDMGTGLGLPFGGIVQLLILGMMTYFTVRLIRKPATHSGPETPVDVLERRYAAGEIDRETYRAMKDQLRNS</sequence>
<evidence type="ECO:0000256" key="1">
    <source>
        <dbReference type="SAM" id="Phobius"/>
    </source>
</evidence>
<dbReference type="EMBL" id="LKAQ01000004">
    <property type="protein sequence ID" value="OIQ49300.1"/>
    <property type="molecule type" value="Genomic_DNA"/>
</dbReference>
<dbReference type="OrthoDB" id="5461404at2"/>
<evidence type="ECO:0000259" key="2">
    <source>
        <dbReference type="Pfam" id="PF09851"/>
    </source>
</evidence>
<feature type="domain" description="SHOCT" evidence="2">
    <location>
        <begin position="69"/>
        <end position="94"/>
    </location>
</feature>
<protein>
    <recommendedName>
        <fullName evidence="2">SHOCT domain-containing protein</fullName>
    </recommendedName>
</protein>
<keyword evidence="1" id="KW-1133">Transmembrane helix</keyword>
<keyword evidence="4" id="KW-1185">Reference proteome</keyword>
<dbReference type="InterPro" id="IPR018649">
    <property type="entry name" value="SHOCT"/>
</dbReference>